<dbReference type="AlphaFoldDB" id="A0A6A5WVG8"/>
<keyword evidence="1" id="KW-0732">Signal</keyword>
<feature type="signal peptide" evidence="1">
    <location>
        <begin position="1"/>
        <end position="20"/>
    </location>
</feature>
<protein>
    <submittedName>
        <fullName evidence="2">Uncharacterized protein</fullName>
    </submittedName>
</protein>
<evidence type="ECO:0000313" key="3">
    <source>
        <dbReference type="Proteomes" id="UP000799779"/>
    </source>
</evidence>
<proteinExistence type="predicted"/>
<sequence length="137" mass="15472">MHLPPSTILLTFTLAFLGQSIVIPNRPSSIQKTTKNDAHTQLCIINNHYTIPCDRLRITMVTTKNDQDAMPGVQREGTEVEVLNGEEWIEREREMKGREQELGGMIGVEVERGVGKKVEVEKRQDELGDCMAWSFGC</sequence>
<reference evidence="2" key="1">
    <citation type="journal article" date="2020" name="Stud. Mycol.">
        <title>101 Dothideomycetes genomes: a test case for predicting lifestyles and emergence of pathogens.</title>
        <authorList>
            <person name="Haridas S."/>
            <person name="Albert R."/>
            <person name="Binder M."/>
            <person name="Bloem J."/>
            <person name="Labutti K."/>
            <person name="Salamov A."/>
            <person name="Andreopoulos B."/>
            <person name="Baker S."/>
            <person name="Barry K."/>
            <person name="Bills G."/>
            <person name="Bluhm B."/>
            <person name="Cannon C."/>
            <person name="Castanera R."/>
            <person name="Culley D."/>
            <person name="Daum C."/>
            <person name="Ezra D."/>
            <person name="Gonzalez J."/>
            <person name="Henrissat B."/>
            <person name="Kuo A."/>
            <person name="Liang C."/>
            <person name="Lipzen A."/>
            <person name="Lutzoni F."/>
            <person name="Magnuson J."/>
            <person name="Mondo S."/>
            <person name="Nolan M."/>
            <person name="Ohm R."/>
            <person name="Pangilinan J."/>
            <person name="Park H.-J."/>
            <person name="Ramirez L."/>
            <person name="Alfaro M."/>
            <person name="Sun H."/>
            <person name="Tritt A."/>
            <person name="Yoshinaga Y."/>
            <person name="Zwiers L.-H."/>
            <person name="Turgeon B."/>
            <person name="Goodwin S."/>
            <person name="Spatafora J."/>
            <person name="Crous P."/>
            <person name="Grigoriev I."/>
        </authorList>
    </citation>
    <scope>NUCLEOTIDE SEQUENCE</scope>
    <source>
        <strain evidence="2">CBS 123094</strain>
    </source>
</reference>
<evidence type="ECO:0000313" key="2">
    <source>
        <dbReference type="EMBL" id="KAF2004141.1"/>
    </source>
</evidence>
<organism evidence="2 3">
    <name type="scientific">Amniculicola lignicola CBS 123094</name>
    <dbReference type="NCBI Taxonomy" id="1392246"/>
    <lineage>
        <taxon>Eukaryota</taxon>
        <taxon>Fungi</taxon>
        <taxon>Dikarya</taxon>
        <taxon>Ascomycota</taxon>
        <taxon>Pezizomycotina</taxon>
        <taxon>Dothideomycetes</taxon>
        <taxon>Pleosporomycetidae</taxon>
        <taxon>Pleosporales</taxon>
        <taxon>Amniculicolaceae</taxon>
        <taxon>Amniculicola</taxon>
    </lineage>
</organism>
<gene>
    <name evidence="2" type="ORF">P154DRAFT_531823</name>
</gene>
<keyword evidence="3" id="KW-1185">Reference proteome</keyword>
<feature type="chain" id="PRO_5025668646" evidence="1">
    <location>
        <begin position="21"/>
        <end position="137"/>
    </location>
</feature>
<dbReference type="Proteomes" id="UP000799779">
    <property type="component" value="Unassembled WGS sequence"/>
</dbReference>
<dbReference type="EMBL" id="ML977569">
    <property type="protein sequence ID" value="KAF2004141.1"/>
    <property type="molecule type" value="Genomic_DNA"/>
</dbReference>
<name>A0A6A5WVG8_9PLEO</name>
<evidence type="ECO:0000256" key="1">
    <source>
        <dbReference type="SAM" id="SignalP"/>
    </source>
</evidence>
<accession>A0A6A5WVG8</accession>